<keyword evidence="7" id="KW-1185">Reference proteome</keyword>
<feature type="signal peptide" evidence="5">
    <location>
        <begin position="1"/>
        <end position="19"/>
    </location>
</feature>
<dbReference type="HOGENOM" id="CLU_037966_2_0_1"/>
<dbReference type="InterPro" id="IPR033130">
    <property type="entry name" value="RNase_T2_His_AS_2"/>
</dbReference>
<keyword evidence="3" id="KW-0255">Endonuclease</keyword>
<keyword evidence="5" id="KW-0732">Signal</keyword>
<dbReference type="PROSITE" id="PS00530">
    <property type="entry name" value="RNASE_T2_1"/>
    <property type="match status" value="1"/>
</dbReference>
<dbReference type="SUPFAM" id="SSF55895">
    <property type="entry name" value="Ribonuclease Rh-like"/>
    <property type="match status" value="1"/>
</dbReference>
<dbReference type="STRING" id="5601.A0A0D2G4N5"/>
<dbReference type="Proteomes" id="UP000054266">
    <property type="component" value="Unassembled WGS sequence"/>
</dbReference>
<keyword evidence="3" id="KW-0378">Hydrolase</keyword>
<dbReference type="EMBL" id="KN846956">
    <property type="protein sequence ID" value="KIW73765.1"/>
    <property type="molecule type" value="Genomic_DNA"/>
</dbReference>
<protein>
    <recommendedName>
        <fullName evidence="2">ribonuclease T2</fullName>
        <ecNumber evidence="2">4.6.1.19</ecNumber>
    </recommendedName>
</protein>
<name>A0A0D2G4N5_9EURO</name>
<dbReference type="InterPro" id="IPR001568">
    <property type="entry name" value="RNase_T2-like"/>
</dbReference>
<dbReference type="Gene3D" id="3.90.730.10">
    <property type="entry name" value="Ribonuclease T2-like"/>
    <property type="match status" value="1"/>
</dbReference>
<dbReference type="AlphaFoldDB" id="A0A0D2G4N5"/>
<accession>A0A0D2G4N5</accession>
<evidence type="ECO:0000313" key="6">
    <source>
        <dbReference type="EMBL" id="KIW73765.1"/>
    </source>
</evidence>
<dbReference type="GO" id="GO:0003723">
    <property type="term" value="F:RNA binding"/>
    <property type="evidence" value="ECO:0007669"/>
    <property type="project" value="InterPro"/>
</dbReference>
<sequence length="323" mass="35801">MASLRFLALVAALASGAQASLYGETTENHTCILDPLVLSCSAQAHPILVDSCCTETFGGLLLSTQFWSTWTGLEAQGQKLPANTWTLHGLWPDFCNGSYTQYCDLSRQYDPVPAPNTTNGLPNGTVVPAYTGPDVGTFVEEFGRYDLLQWMNTYWVNQAAPNTDFWGHEFSKHATCYSTFDIPCYGPNYVKHQEVVEFFETAIKYYKRLPTWSWLKEANIVPSNSTTYTLADIQGQLTKKYHAVPYVGCSGPRYNATEQGMKENSTDTGRTVISEVWYYMHAYGRPQDGNTVPVNATSPNTSCAKAKGALHYYEMTPGSVQGS</sequence>
<dbReference type="EC" id="4.6.1.19" evidence="2"/>
<dbReference type="InterPro" id="IPR018188">
    <property type="entry name" value="RNase_T2_His_AS_1"/>
</dbReference>
<dbReference type="GO" id="GO:0006401">
    <property type="term" value="P:RNA catabolic process"/>
    <property type="evidence" value="ECO:0007669"/>
    <property type="project" value="TreeGrafter"/>
</dbReference>
<organism evidence="6 7">
    <name type="scientific">Phialophora macrospora</name>
    <dbReference type="NCBI Taxonomy" id="1851006"/>
    <lineage>
        <taxon>Eukaryota</taxon>
        <taxon>Fungi</taxon>
        <taxon>Dikarya</taxon>
        <taxon>Ascomycota</taxon>
        <taxon>Pezizomycotina</taxon>
        <taxon>Eurotiomycetes</taxon>
        <taxon>Chaetothyriomycetidae</taxon>
        <taxon>Chaetothyriales</taxon>
        <taxon>Herpotrichiellaceae</taxon>
        <taxon>Phialophora</taxon>
    </lineage>
</organism>
<dbReference type="Pfam" id="PF00445">
    <property type="entry name" value="Ribonuclease_T2"/>
    <property type="match status" value="1"/>
</dbReference>
<evidence type="ECO:0000256" key="5">
    <source>
        <dbReference type="SAM" id="SignalP"/>
    </source>
</evidence>
<dbReference type="GO" id="GO:0033897">
    <property type="term" value="F:ribonuclease T2 activity"/>
    <property type="evidence" value="ECO:0007669"/>
    <property type="project" value="UniProtKB-EC"/>
</dbReference>
<dbReference type="InterPro" id="IPR036430">
    <property type="entry name" value="RNase_T2-like_sf"/>
</dbReference>
<evidence type="ECO:0000256" key="2">
    <source>
        <dbReference type="ARBA" id="ARBA00012571"/>
    </source>
</evidence>
<keyword evidence="3" id="KW-0540">Nuclease</keyword>
<evidence type="ECO:0000256" key="3">
    <source>
        <dbReference type="ARBA" id="ARBA00022759"/>
    </source>
</evidence>
<comment type="similarity">
    <text evidence="1 4">Belongs to the RNase T2 family.</text>
</comment>
<dbReference type="GO" id="GO:0005576">
    <property type="term" value="C:extracellular region"/>
    <property type="evidence" value="ECO:0007669"/>
    <property type="project" value="TreeGrafter"/>
</dbReference>
<evidence type="ECO:0000256" key="1">
    <source>
        <dbReference type="ARBA" id="ARBA00007469"/>
    </source>
</evidence>
<reference evidence="6 7" key="1">
    <citation type="submission" date="2015-01" db="EMBL/GenBank/DDBJ databases">
        <title>The Genome Sequence of Capronia semiimmersa CBS27337.</title>
        <authorList>
            <consortium name="The Broad Institute Genomics Platform"/>
            <person name="Cuomo C."/>
            <person name="de Hoog S."/>
            <person name="Gorbushina A."/>
            <person name="Stielow B."/>
            <person name="Teixiera M."/>
            <person name="Abouelleil A."/>
            <person name="Chapman S.B."/>
            <person name="Priest M."/>
            <person name="Young S.K."/>
            <person name="Wortman J."/>
            <person name="Nusbaum C."/>
            <person name="Birren B."/>
        </authorList>
    </citation>
    <scope>NUCLEOTIDE SEQUENCE [LARGE SCALE GENOMIC DNA]</scope>
    <source>
        <strain evidence="6 7">CBS 27337</strain>
    </source>
</reference>
<gene>
    <name evidence="6" type="ORF">PV04_01858</name>
</gene>
<proteinExistence type="inferred from homology"/>
<evidence type="ECO:0000256" key="4">
    <source>
        <dbReference type="RuleBase" id="RU004328"/>
    </source>
</evidence>
<evidence type="ECO:0000313" key="7">
    <source>
        <dbReference type="Proteomes" id="UP000054266"/>
    </source>
</evidence>
<dbReference type="PANTHER" id="PTHR11240:SF17">
    <property type="entry name" value="RIBONUCLEASE T2"/>
    <property type="match status" value="1"/>
</dbReference>
<dbReference type="PANTHER" id="PTHR11240">
    <property type="entry name" value="RIBONUCLEASE T2"/>
    <property type="match status" value="1"/>
</dbReference>
<dbReference type="PROSITE" id="PS00531">
    <property type="entry name" value="RNASE_T2_2"/>
    <property type="match status" value="1"/>
</dbReference>
<feature type="chain" id="PRO_5002242364" description="ribonuclease T2" evidence="5">
    <location>
        <begin position="20"/>
        <end position="323"/>
    </location>
</feature>